<proteinExistence type="predicted"/>
<evidence type="ECO:0000256" key="1">
    <source>
        <dbReference type="SAM" id="SignalP"/>
    </source>
</evidence>
<reference evidence="3 4" key="2">
    <citation type="journal article" date="2013" name="PLoS ONE">
        <title>Whole genome mapping and re-organization of the nuclear and mitochondrial genomes of Babesia microti isolates.</title>
        <authorList>
            <person name="Cornillot E."/>
            <person name="Dassouli A."/>
            <person name="Garg A."/>
            <person name="Pachikara N."/>
            <person name="Randazzo S."/>
            <person name="Depoix D."/>
            <person name="Carcy B."/>
            <person name="Delbecq S."/>
            <person name="Frutos R."/>
            <person name="Silva J.C."/>
            <person name="Sutton R."/>
            <person name="Krause P.J."/>
            <person name="Mamoun C.B."/>
        </authorList>
    </citation>
    <scope>NUCLEOTIDE SEQUENCE [LARGE SCALE GENOMIC DNA]</scope>
    <source>
        <strain evidence="3 4">RI</strain>
    </source>
</reference>
<dbReference type="RefSeq" id="XP_021337731.1">
    <property type="nucleotide sequence ID" value="XM_021482508.1"/>
</dbReference>
<dbReference type="VEuPathDB" id="PiroplasmaDB:BmR1_04g06435"/>
<keyword evidence="1" id="KW-0732">Signal</keyword>
<dbReference type="InterPro" id="IPR013584">
    <property type="entry name" value="RAP"/>
</dbReference>
<dbReference type="KEGG" id="bmic:BmR1_04g06435"/>
<dbReference type="OrthoDB" id="364598at2759"/>
<organism evidence="3 4">
    <name type="scientific">Babesia microti (strain RI)</name>
    <dbReference type="NCBI Taxonomy" id="1133968"/>
    <lineage>
        <taxon>Eukaryota</taxon>
        <taxon>Sar</taxon>
        <taxon>Alveolata</taxon>
        <taxon>Apicomplexa</taxon>
        <taxon>Aconoidasida</taxon>
        <taxon>Piroplasmida</taxon>
        <taxon>Babesiidae</taxon>
        <taxon>Babesia</taxon>
    </lineage>
</organism>
<dbReference type="GeneID" id="24425932"/>
<accession>A0A1N6LXQ2</accession>
<reference evidence="3 4" key="3">
    <citation type="journal article" date="2016" name="Sci. Rep.">
        <title>Genome-wide diversity and gene expression profiling of Babesia microti isolates identify polymorphic genes that mediate host-pathogen interactions.</title>
        <authorList>
            <person name="Silva J.C."/>
            <person name="Cornillot E."/>
            <person name="McCracken C."/>
            <person name="Usmani-Brown S."/>
            <person name="Dwivedi A."/>
            <person name="Ifeonu O.O."/>
            <person name="Crabtree J."/>
            <person name="Gotia H.T."/>
            <person name="Virji A.Z."/>
            <person name="Reynes C."/>
            <person name="Colinge J."/>
            <person name="Kumar V."/>
            <person name="Lawres L."/>
            <person name="Pazzi J.E."/>
            <person name="Pablo J.V."/>
            <person name="Hung C."/>
            <person name="Brancato J."/>
            <person name="Kumari P."/>
            <person name="Orvis J."/>
            <person name="Tretina K."/>
            <person name="Chibucos M."/>
            <person name="Ott S."/>
            <person name="Sadzewicz L."/>
            <person name="Sengamalay N."/>
            <person name="Shetty A.C."/>
            <person name="Su Q."/>
            <person name="Tallon L."/>
            <person name="Fraser C.M."/>
            <person name="Frutos R."/>
            <person name="Molina D.M."/>
            <person name="Krause P.J."/>
            <person name="Ben Mamoun C."/>
        </authorList>
    </citation>
    <scope>NUCLEOTIDE SEQUENCE [LARGE SCALE GENOMIC DNA]</scope>
    <source>
        <strain evidence="3 4">RI</strain>
    </source>
</reference>
<dbReference type="Proteomes" id="UP000002899">
    <property type="component" value="Chromosome IV"/>
</dbReference>
<evidence type="ECO:0000313" key="3">
    <source>
        <dbReference type="EMBL" id="SIO73656.1"/>
    </source>
</evidence>
<evidence type="ECO:0000259" key="2">
    <source>
        <dbReference type="PROSITE" id="PS51286"/>
    </source>
</evidence>
<dbReference type="Pfam" id="PF08373">
    <property type="entry name" value="RAP"/>
    <property type="match status" value="1"/>
</dbReference>
<feature type="domain" description="RAP" evidence="2">
    <location>
        <begin position="560"/>
        <end position="627"/>
    </location>
</feature>
<dbReference type="AlphaFoldDB" id="A0A1N6LXQ2"/>
<dbReference type="PROSITE" id="PS51286">
    <property type="entry name" value="RAP"/>
    <property type="match status" value="1"/>
</dbReference>
<keyword evidence="4" id="KW-1185">Reference proteome</keyword>
<sequence>MHIYFSLYLVLIITSLDVIGVKFSDNIATFISPSYHNTQLCNLFAKRVKIRHGIPSDGKKFTLEDLIQQNILPQPPVFDNDPGYNRFHKIDYKSLARKHLKLEQQRIARLDQYFNDSSKQYTLTELLNILNEHGIYPYMSISTTIEMLNRFKYAIHNYISVNNYLCDELVDLIHKNRGFLRIIGSIRRCMKILKRVIVREALLDDPKIKKSLPQFKNSDIVDIFEVLSLTRYKNDILITLLINYVEDHLKNFTINQLCNIVYHISKLKYSAIGIVKNLTSRVTELTHLSPHDSLLVSEALVSFDYVQKDVFDKLADDILNGIEDFEVKELIRLFKTFTSAEYINDDFYTRVTEAISNNLDKLDTASYVMDLLSSLSHMNMKISHLLDFISVYINTNFSSFSPTQLASISKYLAMLHCYPKELFKKIFSLPIFSVIPDMEVMNHIRMGYHKNNSYTAYLHKYPFCELDKLYNKIFIAYKSYHLESSATDKDQFKFTEKNERNLRDIFLYQSREKIFTSSSIHLEIADIYRNQFNINFHVGFPSDEGFLIDLAYVTDDGDKFAIKVNGPFHFMQRCLSQIPPPLTASSMFKERYVNVLLKKMGWIVSNINYWDYATWFPFEKKKCTLFNALPDKLKELCNKNVVETCNTAK</sequence>
<reference evidence="3 4" key="1">
    <citation type="journal article" date="2012" name="Nucleic Acids Res.">
        <title>Sequencing of the smallest Apicomplexan genome from the human pathogen Babesia microti.</title>
        <authorList>
            <person name="Cornillot E."/>
            <person name="Hadj-Kaddour K."/>
            <person name="Dassouli A."/>
            <person name="Noel B."/>
            <person name="Ranwez V."/>
            <person name="Vacherie B."/>
            <person name="Augagneur Y."/>
            <person name="Bres V."/>
            <person name="Duclos A."/>
            <person name="Randazzo S."/>
            <person name="Carcy B."/>
            <person name="Debierre-Grockiego F."/>
            <person name="Delbecq S."/>
            <person name="Moubri-Menage K."/>
            <person name="Shams-Eldin H."/>
            <person name="Usmani-Brown S."/>
            <person name="Bringaud F."/>
            <person name="Wincker P."/>
            <person name="Vivares C.P."/>
            <person name="Schwarz R.T."/>
            <person name="Schetters T.P."/>
            <person name="Krause P.J."/>
            <person name="Gorenflot A."/>
            <person name="Berry V."/>
            <person name="Barbe V."/>
            <person name="Ben Mamoun C."/>
        </authorList>
    </citation>
    <scope>NUCLEOTIDE SEQUENCE [LARGE SCALE GENOMIC DNA]</scope>
    <source>
        <strain evidence="3 4">RI</strain>
    </source>
</reference>
<dbReference type="EMBL" id="LN871599">
    <property type="protein sequence ID" value="SIO73656.1"/>
    <property type="molecule type" value="Genomic_DNA"/>
</dbReference>
<protein>
    <submittedName>
        <fullName evidence="3">RAP protein, putative</fullName>
    </submittedName>
</protein>
<feature type="signal peptide" evidence="1">
    <location>
        <begin position="1"/>
        <end position="20"/>
    </location>
</feature>
<name>A0A1N6LXQ2_BABMR</name>
<gene>
    <name evidence="3" type="ORF">BmR1_04g06435</name>
</gene>
<feature type="chain" id="PRO_5012658675" evidence="1">
    <location>
        <begin position="21"/>
        <end position="649"/>
    </location>
</feature>
<evidence type="ECO:0000313" key="4">
    <source>
        <dbReference type="Proteomes" id="UP000002899"/>
    </source>
</evidence>